<dbReference type="Pfam" id="PF10988">
    <property type="entry name" value="DUF2807"/>
    <property type="match status" value="1"/>
</dbReference>
<keyword evidence="1" id="KW-0732">Signal</keyword>
<dbReference type="Gene3D" id="2.160.20.120">
    <property type="match status" value="1"/>
</dbReference>
<feature type="signal peptide" evidence="1">
    <location>
        <begin position="1"/>
        <end position="27"/>
    </location>
</feature>
<evidence type="ECO:0000313" key="3">
    <source>
        <dbReference type="EMBL" id="MBC5992457.1"/>
    </source>
</evidence>
<feature type="domain" description="Putative auto-transporter adhesin head GIN" evidence="2">
    <location>
        <begin position="50"/>
        <end position="229"/>
    </location>
</feature>
<name>A0A923N656_9BACT</name>
<evidence type="ECO:0000256" key="1">
    <source>
        <dbReference type="SAM" id="SignalP"/>
    </source>
</evidence>
<reference evidence="3" key="1">
    <citation type="submission" date="2020-08" db="EMBL/GenBank/DDBJ databases">
        <title>Pontibacter sp. SD6 16S ribosomal RNA gene Genome sequencing and assembly.</title>
        <authorList>
            <person name="Kang M."/>
        </authorList>
    </citation>
    <scope>NUCLEOTIDE SEQUENCE</scope>
    <source>
        <strain evidence="3">SD6</strain>
    </source>
</reference>
<sequence>MKKKLTRVWSSGQFVLLALFTTLFLSACDDINCIKGEGPRETRTLNLQQFKSIEANGSFKVYITQGATQQVEVKGESNILDQLNTSISNNTWKIEHTSCVRRSNDVEIYITMPVVESLLLNGSGRIKGQNALTAADLQVTLNGSGKIELNASADQVITRLIGSGEIVLSGAAARHSVNISGSGRTETFGMQANNVTVNLSGSGVAEVNAVSALAVEISGSGNVYYKGNPTVTTTVTGSGKVVKK</sequence>
<proteinExistence type="predicted"/>
<dbReference type="EMBL" id="JACRVF010000001">
    <property type="protein sequence ID" value="MBC5992457.1"/>
    <property type="molecule type" value="Genomic_DNA"/>
</dbReference>
<gene>
    <name evidence="3" type="ORF">H8S84_06365</name>
</gene>
<feature type="chain" id="PRO_5036676548" evidence="1">
    <location>
        <begin position="28"/>
        <end position="244"/>
    </location>
</feature>
<keyword evidence="4" id="KW-1185">Reference proteome</keyword>
<accession>A0A923N656</accession>
<dbReference type="InterPro" id="IPR021255">
    <property type="entry name" value="DUF2807"/>
</dbReference>
<evidence type="ECO:0000313" key="4">
    <source>
        <dbReference type="Proteomes" id="UP000603640"/>
    </source>
</evidence>
<organism evidence="3 4">
    <name type="scientific">Pontibacter cellulosilyticus</name>
    <dbReference type="NCBI Taxonomy" id="1720253"/>
    <lineage>
        <taxon>Bacteria</taxon>
        <taxon>Pseudomonadati</taxon>
        <taxon>Bacteroidota</taxon>
        <taxon>Cytophagia</taxon>
        <taxon>Cytophagales</taxon>
        <taxon>Hymenobacteraceae</taxon>
        <taxon>Pontibacter</taxon>
    </lineage>
</organism>
<protein>
    <submittedName>
        <fullName evidence="3">DUF2807 domain-containing protein</fullName>
    </submittedName>
</protein>
<dbReference type="Proteomes" id="UP000603640">
    <property type="component" value="Unassembled WGS sequence"/>
</dbReference>
<dbReference type="AlphaFoldDB" id="A0A923N656"/>
<dbReference type="PROSITE" id="PS51257">
    <property type="entry name" value="PROKAR_LIPOPROTEIN"/>
    <property type="match status" value="1"/>
</dbReference>
<dbReference type="PANTHER" id="PTHR39200:SF1">
    <property type="entry name" value="AUTO-TRANSPORTER ADHESIN HEAD GIN DOMAIN-CONTAINING PROTEIN-RELATED"/>
    <property type="match status" value="1"/>
</dbReference>
<dbReference type="RefSeq" id="WP_187066401.1">
    <property type="nucleotide sequence ID" value="NZ_JACRVF010000001.1"/>
</dbReference>
<dbReference type="PANTHER" id="PTHR39200">
    <property type="entry name" value="HYPOTHETICAL EXPORTED PROTEIN"/>
    <property type="match status" value="1"/>
</dbReference>
<comment type="caution">
    <text evidence="3">The sequence shown here is derived from an EMBL/GenBank/DDBJ whole genome shotgun (WGS) entry which is preliminary data.</text>
</comment>
<evidence type="ECO:0000259" key="2">
    <source>
        <dbReference type="Pfam" id="PF10988"/>
    </source>
</evidence>